<sequence>RWFGADDGRKAVCLDPVLGITPGNCSVLSFGINNEWSFDDAFDRFGCKVYAFDPTMGAEDHQRSTNIRFLNLGIGNIQGKRKVGMDKHFDYFQIARSRLCTNTYLYHIFIRSRGLVCAQIPIFIFDSIHVESILKLTGRPLREYIGAATLD</sequence>
<gene>
    <name evidence="1" type="ORF">SK128_017050</name>
</gene>
<evidence type="ECO:0000313" key="2">
    <source>
        <dbReference type="Proteomes" id="UP001381693"/>
    </source>
</evidence>
<proteinExistence type="predicted"/>
<dbReference type="PANTHER" id="PTHR32026">
    <property type="entry name" value="METHYLTRANSFERASE-LIKE PROTEIN 24"/>
    <property type="match status" value="1"/>
</dbReference>
<dbReference type="Proteomes" id="UP001381693">
    <property type="component" value="Unassembled WGS sequence"/>
</dbReference>
<dbReference type="InterPro" id="IPR026913">
    <property type="entry name" value="METTL24"/>
</dbReference>
<comment type="caution">
    <text evidence="1">The sequence shown here is derived from an EMBL/GenBank/DDBJ whole genome shotgun (WGS) entry which is preliminary data.</text>
</comment>
<evidence type="ECO:0000313" key="1">
    <source>
        <dbReference type="EMBL" id="KAK7085795.1"/>
    </source>
</evidence>
<keyword evidence="2" id="KW-1185">Reference proteome</keyword>
<protein>
    <recommendedName>
        <fullName evidence="3">Methyltransferase domain-containing protein</fullName>
    </recommendedName>
</protein>
<evidence type="ECO:0008006" key="3">
    <source>
        <dbReference type="Google" id="ProtNLM"/>
    </source>
</evidence>
<organism evidence="1 2">
    <name type="scientific">Halocaridina rubra</name>
    <name type="common">Hawaiian red shrimp</name>
    <dbReference type="NCBI Taxonomy" id="373956"/>
    <lineage>
        <taxon>Eukaryota</taxon>
        <taxon>Metazoa</taxon>
        <taxon>Ecdysozoa</taxon>
        <taxon>Arthropoda</taxon>
        <taxon>Crustacea</taxon>
        <taxon>Multicrustacea</taxon>
        <taxon>Malacostraca</taxon>
        <taxon>Eumalacostraca</taxon>
        <taxon>Eucarida</taxon>
        <taxon>Decapoda</taxon>
        <taxon>Pleocyemata</taxon>
        <taxon>Caridea</taxon>
        <taxon>Atyoidea</taxon>
        <taxon>Atyidae</taxon>
        <taxon>Halocaridina</taxon>
    </lineage>
</organism>
<reference evidence="1 2" key="1">
    <citation type="submission" date="2023-11" db="EMBL/GenBank/DDBJ databases">
        <title>Halocaridina rubra genome assembly.</title>
        <authorList>
            <person name="Smith C."/>
        </authorList>
    </citation>
    <scope>NUCLEOTIDE SEQUENCE [LARGE SCALE GENOMIC DNA]</scope>
    <source>
        <strain evidence="1">EP-1</strain>
        <tissue evidence="1">Whole</tissue>
    </source>
</reference>
<dbReference type="AlphaFoldDB" id="A0AAN9AFL1"/>
<dbReference type="PANTHER" id="PTHR32026:SF10">
    <property type="entry name" value="METHYLTRANSFERASE-LIKE PROTEIN 24-RELATED"/>
    <property type="match status" value="1"/>
</dbReference>
<accession>A0AAN9AFL1</accession>
<dbReference type="EMBL" id="JAXCGZ010000575">
    <property type="protein sequence ID" value="KAK7085795.1"/>
    <property type="molecule type" value="Genomic_DNA"/>
</dbReference>
<name>A0AAN9AFL1_HALRR</name>
<feature type="non-terminal residue" evidence="1">
    <location>
        <position position="1"/>
    </location>
</feature>